<organism evidence="2 3">
    <name type="scientific">Lacihabitans lacunae</name>
    <dbReference type="NCBI Taxonomy" id="1028214"/>
    <lineage>
        <taxon>Bacteria</taxon>
        <taxon>Pseudomonadati</taxon>
        <taxon>Bacteroidota</taxon>
        <taxon>Cytophagia</taxon>
        <taxon>Cytophagales</taxon>
        <taxon>Leadbetterellaceae</taxon>
        <taxon>Lacihabitans</taxon>
    </lineage>
</organism>
<keyword evidence="1" id="KW-0472">Membrane</keyword>
<feature type="transmembrane region" description="Helical" evidence="1">
    <location>
        <begin position="74"/>
        <end position="95"/>
    </location>
</feature>
<gene>
    <name evidence="2" type="ORF">ACFOOI_19115</name>
</gene>
<evidence type="ECO:0000313" key="2">
    <source>
        <dbReference type="EMBL" id="MFC3812782.1"/>
    </source>
</evidence>
<evidence type="ECO:0000256" key="1">
    <source>
        <dbReference type="SAM" id="Phobius"/>
    </source>
</evidence>
<dbReference type="Proteomes" id="UP001595616">
    <property type="component" value="Unassembled WGS sequence"/>
</dbReference>
<feature type="transmembrane region" description="Helical" evidence="1">
    <location>
        <begin position="107"/>
        <end position="126"/>
    </location>
</feature>
<feature type="transmembrane region" description="Helical" evidence="1">
    <location>
        <begin position="169"/>
        <end position="189"/>
    </location>
</feature>
<keyword evidence="3" id="KW-1185">Reference proteome</keyword>
<sequence>MIEDLPLYIPISFVLTCLATLFLFFRILQDATLETVRKNKIKIIGGIVSWIFLQGVISFNDVYFSSIDTLPPKIFLLGILPCIVFMIWLFNNSAGKVFIDSLPLERITFLNVVRIPVEFVLLWLFLENTIPKIMTFEGLNFDILAGISAVFVTFIGFRQGKLNKRVFLVWNIVSLLLLINIIVLAFLSTPSPIQKFGFEQPNIALLKFPFAWLPTFIVPVVLFGHFVSIRRLLICKTKKCIDS</sequence>
<evidence type="ECO:0000313" key="3">
    <source>
        <dbReference type="Proteomes" id="UP001595616"/>
    </source>
</evidence>
<protein>
    <submittedName>
        <fullName evidence="2">Uncharacterized protein</fullName>
    </submittedName>
</protein>
<comment type="caution">
    <text evidence="2">The sequence shown here is derived from an EMBL/GenBank/DDBJ whole genome shotgun (WGS) entry which is preliminary data.</text>
</comment>
<name>A0ABV7Z354_9BACT</name>
<keyword evidence="1" id="KW-1133">Transmembrane helix</keyword>
<feature type="transmembrane region" description="Helical" evidence="1">
    <location>
        <begin position="209"/>
        <end position="229"/>
    </location>
</feature>
<dbReference type="EMBL" id="JBHRYQ010000001">
    <property type="protein sequence ID" value="MFC3812782.1"/>
    <property type="molecule type" value="Genomic_DNA"/>
</dbReference>
<feature type="transmembrane region" description="Helical" evidence="1">
    <location>
        <begin position="40"/>
        <end position="59"/>
    </location>
</feature>
<dbReference type="RefSeq" id="WP_379839685.1">
    <property type="nucleotide sequence ID" value="NZ_JBHRYQ010000001.1"/>
</dbReference>
<keyword evidence="1" id="KW-0812">Transmembrane</keyword>
<feature type="transmembrane region" description="Helical" evidence="1">
    <location>
        <begin position="6"/>
        <end position="28"/>
    </location>
</feature>
<proteinExistence type="predicted"/>
<accession>A0ABV7Z354</accession>
<reference evidence="3" key="1">
    <citation type="journal article" date="2019" name="Int. J. Syst. Evol. Microbiol.">
        <title>The Global Catalogue of Microorganisms (GCM) 10K type strain sequencing project: providing services to taxonomists for standard genome sequencing and annotation.</title>
        <authorList>
            <consortium name="The Broad Institute Genomics Platform"/>
            <consortium name="The Broad Institute Genome Sequencing Center for Infectious Disease"/>
            <person name="Wu L."/>
            <person name="Ma J."/>
        </authorList>
    </citation>
    <scope>NUCLEOTIDE SEQUENCE [LARGE SCALE GENOMIC DNA]</scope>
    <source>
        <strain evidence="3">CECT 7956</strain>
    </source>
</reference>
<feature type="transmembrane region" description="Helical" evidence="1">
    <location>
        <begin position="138"/>
        <end position="157"/>
    </location>
</feature>